<reference evidence="4 5" key="1">
    <citation type="submission" date="2020-08" db="EMBL/GenBank/DDBJ databases">
        <title>Genomic Encyclopedia of Type Strains, Phase IV (KMG-IV): sequencing the most valuable type-strain genomes for metagenomic binning, comparative biology and taxonomic classification.</title>
        <authorList>
            <person name="Goeker M."/>
        </authorList>
    </citation>
    <scope>NUCLEOTIDE SEQUENCE [LARGE SCALE GENOMIC DNA]</scope>
    <source>
        <strain evidence="4 5">DSM 45615</strain>
    </source>
</reference>
<evidence type="ECO:0000256" key="2">
    <source>
        <dbReference type="SAM" id="SignalP"/>
    </source>
</evidence>
<evidence type="ECO:0000313" key="5">
    <source>
        <dbReference type="Proteomes" id="UP000578449"/>
    </source>
</evidence>
<name>A0A840P129_9ACTN</name>
<evidence type="ECO:0000259" key="3">
    <source>
        <dbReference type="Pfam" id="PF12680"/>
    </source>
</evidence>
<protein>
    <recommendedName>
        <fullName evidence="3">SnoaL-like domain-containing protein</fullName>
    </recommendedName>
</protein>
<feature type="signal peptide" evidence="2">
    <location>
        <begin position="1"/>
        <end position="21"/>
    </location>
</feature>
<comment type="caution">
    <text evidence="4">The sequence shown here is derived from an EMBL/GenBank/DDBJ whole genome shotgun (WGS) entry which is preliminary data.</text>
</comment>
<dbReference type="EMBL" id="JACHGN010000001">
    <property type="protein sequence ID" value="MBB5130957.1"/>
    <property type="molecule type" value="Genomic_DNA"/>
</dbReference>
<dbReference type="Pfam" id="PF12680">
    <property type="entry name" value="SnoaL_2"/>
    <property type="match status" value="1"/>
</dbReference>
<proteinExistence type="predicted"/>
<dbReference type="Gene3D" id="3.10.450.50">
    <property type="match status" value="1"/>
</dbReference>
<feature type="domain" description="SnoaL-like" evidence="3">
    <location>
        <begin position="60"/>
        <end position="152"/>
    </location>
</feature>
<dbReference type="SUPFAM" id="SSF54427">
    <property type="entry name" value="NTF2-like"/>
    <property type="match status" value="1"/>
</dbReference>
<dbReference type="PROSITE" id="PS51257">
    <property type="entry name" value="PROKAR_LIPOPROTEIN"/>
    <property type="match status" value="1"/>
</dbReference>
<feature type="chain" id="PRO_5032998822" description="SnoaL-like domain-containing protein" evidence="2">
    <location>
        <begin position="22"/>
        <end position="159"/>
    </location>
</feature>
<feature type="region of interest" description="Disordered" evidence="1">
    <location>
        <begin position="23"/>
        <end position="49"/>
    </location>
</feature>
<dbReference type="AlphaFoldDB" id="A0A840P129"/>
<dbReference type="InterPro" id="IPR037401">
    <property type="entry name" value="SnoaL-like"/>
</dbReference>
<sequence length="159" mass="16675">MRAGTRALAALALAAACTACAGPAEPPAQTPAQTFTPTPARPSASAPVASSVRGVDPAAQAYVDAVNARDLDALVASFAEDGVIVDVSREIRGAEEIRGWAEREVIGGRLDVLEIVEPRRDGQKLLVHWAPGGSDGWRAHYDFTVADGKIVRADLQYAD</sequence>
<accession>A0A840P129</accession>
<organism evidence="4 5">
    <name type="scientific">Thermocatellispora tengchongensis</name>
    <dbReference type="NCBI Taxonomy" id="1073253"/>
    <lineage>
        <taxon>Bacteria</taxon>
        <taxon>Bacillati</taxon>
        <taxon>Actinomycetota</taxon>
        <taxon>Actinomycetes</taxon>
        <taxon>Streptosporangiales</taxon>
        <taxon>Streptosporangiaceae</taxon>
        <taxon>Thermocatellispora</taxon>
    </lineage>
</organism>
<gene>
    <name evidence="4" type="ORF">HNP84_000645</name>
</gene>
<dbReference type="Proteomes" id="UP000578449">
    <property type="component" value="Unassembled WGS sequence"/>
</dbReference>
<dbReference type="RefSeq" id="WP_185047764.1">
    <property type="nucleotide sequence ID" value="NZ_BAABIX010000013.1"/>
</dbReference>
<keyword evidence="5" id="KW-1185">Reference proteome</keyword>
<keyword evidence="2" id="KW-0732">Signal</keyword>
<evidence type="ECO:0000256" key="1">
    <source>
        <dbReference type="SAM" id="MobiDB-lite"/>
    </source>
</evidence>
<dbReference type="InterPro" id="IPR032710">
    <property type="entry name" value="NTF2-like_dom_sf"/>
</dbReference>
<feature type="compositionally biased region" description="Low complexity" evidence="1">
    <location>
        <begin position="30"/>
        <end position="49"/>
    </location>
</feature>
<evidence type="ECO:0000313" key="4">
    <source>
        <dbReference type="EMBL" id="MBB5130957.1"/>
    </source>
</evidence>